<dbReference type="OrthoDB" id="1723983at2759"/>
<accession>A0A8S0PQ79</accession>
<dbReference type="InterPro" id="IPR021864">
    <property type="entry name" value="DUF3475"/>
</dbReference>
<evidence type="ECO:0000259" key="2">
    <source>
        <dbReference type="Pfam" id="PF11961"/>
    </source>
</evidence>
<feature type="compositionally biased region" description="Polar residues" evidence="1">
    <location>
        <begin position="271"/>
        <end position="281"/>
    </location>
</feature>
<evidence type="ECO:0000313" key="3">
    <source>
        <dbReference type="EMBL" id="CAA2956065.1"/>
    </source>
</evidence>
<keyword evidence="4" id="KW-1185">Reference proteome</keyword>
<feature type="compositionally biased region" description="Basic and acidic residues" evidence="1">
    <location>
        <begin position="257"/>
        <end position="267"/>
    </location>
</feature>
<name>A0A8S0PQ79_OLEEU</name>
<feature type="region of interest" description="Disordered" evidence="1">
    <location>
        <begin position="244"/>
        <end position="288"/>
    </location>
</feature>
<proteinExistence type="predicted"/>
<dbReference type="EMBL" id="CACTIH010000173">
    <property type="protein sequence ID" value="CAA2956065.1"/>
    <property type="molecule type" value="Genomic_DNA"/>
</dbReference>
<dbReference type="Pfam" id="PF11961">
    <property type="entry name" value="DUF3475"/>
    <property type="match status" value="1"/>
</dbReference>
<dbReference type="AlphaFoldDB" id="A0A8S0PQ79"/>
<evidence type="ECO:0000256" key="1">
    <source>
        <dbReference type="SAM" id="MobiDB-lite"/>
    </source>
</evidence>
<evidence type="ECO:0000313" key="4">
    <source>
        <dbReference type="Proteomes" id="UP000594638"/>
    </source>
</evidence>
<dbReference type="Proteomes" id="UP000594638">
    <property type="component" value="Unassembled WGS sequence"/>
</dbReference>
<dbReference type="GO" id="GO:0045927">
    <property type="term" value="P:positive regulation of growth"/>
    <property type="evidence" value="ECO:0007669"/>
    <property type="project" value="InterPro"/>
</dbReference>
<reference evidence="3 4" key="1">
    <citation type="submission" date="2019-12" db="EMBL/GenBank/DDBJ databases">
        <authorList>
            <person name="Alioto T."/>
            <person name="Alioto T."/>
            <person name="Gomez Garrido J."/>
        </authorList>
    </citation>
    <scope>NUCLEOTIDE SEQUENCE [LARGE SCALE GENOMIC DNA]</scope>
</reference>
<dbReference type="PANTHER" id="PTHR31371">
    <property type="entry name" value="BNAC09G50660D PROTEIN"/>
    <property type="match status" value="1"/>
</dbReference>
<comment type="caution">
    <text evidence="3">The sequence shown here is derived from an EMBL/GenBank/DDBJ whole genome shotgun (WGS) entry which is preliminary data.</text>
</comment>
<organism evidence="3 4">
    <name type="scientific">Olea europaea subsp. europaea</name>
    <dbReference type="NCBI Taxonomy" id="158383"/>
    <lineage>
        <taxon>Eukaryota</taxon>
        <taxon>Viridiplantae</taxon>
        <taxon>Streptophyta</taxon>
        <taxon>Embryophyta</taxon>
        <taxon>Tracheophyta</taxon>
        <taxon>Spermatophyta</taxon>
        <taxon>Magnoliopsida</taxon>
        <taxon>eudicotyledons</taxon>
        <taxon>Gunneridae</taxon>
        <taxon>Pentapetalae</taxon>
        <taxon>asterids</taxon>
        <taxon>lamiids</taxon>
        <taxon>Lamiales</taxon>
        <taxon>Oleaceae</taxon>
        <taxon>Oleeae</taxon>
        <taxon>Olea</taxon>
    </lineage>
</organism>
<gene>
    <name evidence="3" type="ORF">OLEA9_A082741</name>
</gene>
<sequence length="340" mass="38513">MVAKPWILKMGNQMSGSLKHVLLLENSKKSSSKKRGQQEKQIIEILSCEFANVMSKIIHLHKSFADTKTVMLKNEILKSEGIKVLVCNDDSMLLEMALFEKLDDLNGVAIVVSRSGKKCTIPVLQGFEHVYGVLISGLIEVEELASLYSEIEVMNELEVATKKFQQNQHEESGKAFEHKLVWQIQDVKHLKDVSLWNRTYDKVIELLARNVCTVDARIRIVFGDAISRRDILNASVSMSQVNFSGSMQRPKQGSGHKSGELDLDRPVQRKASLTKSSSAKNSDYYGHSCPTETKLSEQRMVNFRRPVELQKTEGRRPLVWSRGFQSCTWYGHQGGCLWNV</sequence>
<dbReference type="PANTHER" id="PTHR31371:SF2">
    <property type="entry name" value="PLANT_PROTEIN (DUF668)"/>
    <property type="match status" value="1"/>
</dbReference>
<protein>
    <recommendedName>
        <fullName evidence="2">DUF3475 domain-containing protein</fullName>
    </recommendedName>
</protein>
<dbReference type="Gramene" id="OE9A082741T1">
    <property type="protein sequence ID" value="OE9A082741C1"/>
    <property type="gene ID" value="OE9A082741"/>
</dbReference>
<feature type="domain" description="DUF3475" evidence="2">
    <location>
        <begin position="45"/>
        <end position="101"/>
    </location>
</feature>